<dbReference type="PROSITE" id="PS51257">
    <property type="entry name" value="PROKAR_LIPOPROTEIN"/>
    <property type="match status" value="1"/>
</dbReference>
<evidence type="ECO:0000256" key="6">
    <source>
        <dbReference type="RuleBase" id="RU003915"/>
    </source>
</evidence>
<dbReference type="GO" id="GO:0003755">
    <property type="term" value="F:peptidyl-prolyl cis-trans isomerase activity"/>
    <property type="evidence" value="ECO:0007669"/>
    <property type="project" value="UniProtKB-UniRule"/>
</dbReference>
<evidence type="ECO:0000313" key="8">
    <source>
        <dbReference type="EMBL" id="PWS27449.1"/>
    </source>
</evidence>
<organism evidence="8 9">
    <name type="scientific">Pedobacter yonginense</name>
    <dbReference type="NCBI Taxonomy" id="651869"/>
    <lineage>
        <taxon>Bacteria</taxon>
        <taxon>Pseudomonadati</taxon>
        <taxon>Bacteroidota</taxon>
        <taxon>Sphingobacteriia</taxon>
        <taxon>Sphingobacteriales</taxon>
        <taxon>Sphingobacteriaceae</taxon>
        <taxon>Pedobacter</taxon>
    </lineage>
</organism>
<keyword evidence="3 5" id="KW-0697">Rotamase</keyword>
<evidence type="ECO:0000256" key="1">
    <source>
        <dbReference type="ARBA" id="ARBA00000971"/>
    </source>
</evidence>
<dbReference type="EMBL" id="QGNZ01000002">
    <property type="protein sequence ID" value="PWS27449.1"/>
    <property type="molecule type" value="Genomic_DNA"/>
</dbReference>
<dbReference type="Gene3D" id="3.10.50.40">
    <property type="match status" value="2"/>
</dbReference>
<dbReference type="InterPro" id="IPR046357">
    <property type="entry name" value="PPIase_dom_sf"/>
</dbReference>
<feature type="domain" description="PPIase FKBP-type" evidence="7">
    <location>
        <begin position="73"/>
        <end position="164"/>
    </location>
</feature>
<dbReference type="InterPro" id="IPR001179">
    <property type="entry name" value="PPIase_FKBP_dom"/>
</dbReference>
<dbReference type="PANTHER" id="PTHR43811">
    <property type="entry name" value="FKBP-TYPE PEPTIDYL-PROLYL CIS-TRANS ISOMERASE FKPA"/>
    <property type="match status" value="1"/>
</dbReference>
<dbReference type="Pfam" id="PF00254">
    <property type="entry name" value="FKBP_C"/>
    <property type="match status" value="2"/>
</dbReference>
<keyword evidence="4 5" id="KW-0413">Isomerase</keyword>
<reference evidence="8 9" key="1">
    <citation type="submission" date="2018-05" db="EMBL/GenBank/DDBJ databases">
        <title>Pedobacter paludis sp. nov., isolated from wetland soil.</title>
        <authorList>
            <person name="Zhang Y."/>
            <person name="Wang G."/>
        </authorList>
    </citation>
    <scope>NUCLEOTIDE SEQUENCE [LARGE SCALE GENOMIC DNA]</scope>
    <source>
        <strain evidence="8 9">KCTC22721</strain>
    </source>
</reference>
<evidence type="ECO:0000256" key="2">
    <source>
        <dbReference type="ARBA" id="ARBA00006577"/>
    </source>
</evidence>
<comment type="caution">
    <text evidence="8">The sequence shown here is derived from an EMBL/GenBank/DDBJ whole genome shotgun (WGS) entry which is preliminary data.</text>
</comment>
<dbReference type="PROSITE" id="PS50059">
    <property type="entry name" value="FKBP_PPIASE"/>
    <property type="match status" value="2"/>
</dbReference>
<dbReference type="PANTHER" id="PTHR43811:SF19">
    <property type="entry name" value="39 KDA FK506-BINDING NUCLEAR PROTEIN"/>
    <property type="match status" value="1"/>
</dbReference>
<accession>A0A317END5</accession>
<evidence type="ECO:0000256" key="4">
    <source>
        <dbReference type="ARBA" id="ARBA00023235"/>
    </source>
</evidence>
<dbReference type="OrthoDB" id="669809at2"/>
<dbReference type="AlphaFoldDB" id="A0A317END5"/>
<sequence>MNNFSKISLAALLLATTIFSSCKKEYESIESVDEAAIQAYIKANNLGSVMKSDGSGSYYQVIDGGTGDVFANRDSVFFSYQEKSITDGTVYNSTSTYGVSGTYFGYMSNTFNGTWGKALNGLKYGAKVRILIPSHLAYGKNGSSAINVPSNAILDTYITTLTYRKQWQLDDYYIQTYLTANKITATKDQATGIYYVVTSPGTPGTVINDQTTLVVKYTGRFLSGTTFDSSSDGTFSTTLNDVIKGWGILKNFAPGAKVRLFIPSALAYGPSGSIDSSSGVSVIPANTTLDFDIEIVSATN</sequence>
<comment type="similarity">
    <text evidence="2 6">Belongs to the FKBP-type PPIase family.</text>
</comment>
<evidence type="ECO:0000313" key="9">
    <source>
        <dbReference type="Proteomes" id="UP000245379"/>
    </source>
</evidence>
<dbReference type="Proteomes" id="UP000245379">
    <property type="component" value="Unassembled WGS sequence"/>
</dbReference>
<protein>
    <recommendedName>
        <fullName evidence="6">Peptidyl-prolyl cis-trans isomerase</fullName>
        <ecNumber evidence="6">5.2.1.8</ecNumber>
    </recommendedName>
</protein>
<dbReference type="EC" id="5.2.1.8" evidence="6"/>
<evidence type="ECO:0000259" key="7">
    <source>
        <dbReference type="PROSITE" id="PS50059"/>
    </source>
</evidence>
<feature type="domain" description="PPIase FKBP-type" evidence="7">
    <location>
        <begin position="210"/>
        <end position="299"/>
    </location>
</feature>
<dbReference type="SUPFAM" id="SSF54534">
    <property type="entry name" value="FKBP-like"/>
    <property type="match status" value="2"/>
</dbReference>
<keyword evidence="9" id="KW-1185">Reference proteome</keyword>
<evidence type="ECO:0000256" key="3">
    <source>
        <dbReference type="ARBA" id="ARBA00023110"/>
    </source>
</evidence>
<comment type="catalytic activity">
    <reaction evidence="1 5 6">
        <text>[protein]-peptidylproline (omega=180) = [protein]-peptidylproline (omega=0)</text>
        <dbReference type="Rhea" id="RHEA:16237"/>
        <dbReference type="Rhea" id="RHEA-COMP:10747"/>
        <dbReference type="Rhea" id="RHEA-COMP:10748"/>
        <dbReference type="ChEBI" id="CHEBI:83833"/>
        <dbReference type="ChEBI" id="CHEBI:83834"/>
        <dbReference type="EC" id="5.2.1.8"/>
    </reaction>
</comment>
<dbReference type="RefSeq" id="WP_109925158.1">
    <property type="nucleotide sequence ID" value="NZ_QGNZ01000002.1"/>
</dbReference>
<proteinExistence type="inferred from homology"/>
<gene>
    <name evidence="8" type="ORF">DHW03_07535</name>
</gene>
<evidence type="ECO:0000256" key="5">
    <source>
        <dbReference type="PROSITE-ProRule" id="PRU00277"/>
    </source>
</evidence>
<name>A0A317END5_9SPHI</name>